<evidence type="ECO:0000313" key="5">
    <source>
        <dbReference type="Proteomes" id="UP000026915"/>
    </source>
</evidence>
<dbReference type="CDD" id="cd00590">
    <property type="entry name" value="RRM_SF"/>
    <property type="match status" value="1"/>
</dbReference>
<dbReference type="SUPFAM" id="SSF54928">
    <property type="entry name" value="RNA-binding domain, RBD"/>
    <property type="match status" value="1"/>
</dbReference>
<dbReference type="InterPro" id="IPR012677">
    <property type="entry name" value="Nucleotide-bd_a/b_plait_sf"/>
</dbReference>
<dbReference type="HOGENOM" id="CLU_1020892_0_0_1"/>
<protein>
    <recommendedName>
        <fullName evidence="3">RRM domain-containing protein</fullName>
    </recommendedName>
</protein>
<proteinExistence type="predicted"/>
<evidence type="ECO:0000313" key="4">
    <source>
        <dbReference type="EMBL" id="EOY04253.1"/>
    </source>
</evidence>
<accession>A0A061EI02</accession>
<keyword evidence="5" id="KW-1185">Reference proteome</keyword>
<gene>
    <name evidence="4" type="ORF">TCM_019509</name>
</gene>
<dbReference type="Gramene" id="EOY04253">
    <property type="protein sequence ID" value="EOY04253"/>
    <property type="gene ID" value="TCM_019509"/>
</dbReference>
<sequence>MFGKLKQSRIGNLQQEVEWRKLKEIFDEFSVVVDIFLPCPKRNTTTRYAFVRYREERELTKVVFLGHGRMINGRRIRVSKAEKPKNERGIVEAKGSESKPQKEIGQSKKTFKETFIVNSQIEDIGGQGIQTGNKIEMRRIKNVVINKEKLKWLGRNAVGQLRSPINCGSVECSFFKEEGILGFEVGSQWSEEGPYMEWKVTKAASEKSCRRSASRVGDKFTWCGYHDGWVFSRLDHFLVDMEWLDCVQGMIQECLTSSLSDHKPIILRSNKVD</sequence>
<keyword evidence="1" id="KW-0694">RNA-binding</keyword>
<dbReference type="Gene3D" id="3.30.70.330">
    <property type="match status" value="1"/>
</dbReference>
<evidence type="ECO:0000256" key="2">
    <source>
        <dbReference type="SAM" id="MobiDB-lite"/>
    </source>
</evidence>
<evidence type="ECO:0000259" key="3">
    <source>
        <dbReference type="PROSITE" id="PS50102"/>
    </source>
</evidence>
<dbReference type="InterPro" id="IPR000504">
    <property type="entry name" value="RRM_dom"/>
</dbReference>
<evidence type="ECO:0000256" key="1">
    <source>
        <dbReference type="PROSITE-ProRule" id="PRU00176"/>
    </source>
</evidence>
<dbReference type="EMBL" id="CM001882">
    <property type="protein sequence ID" value="EOY04253.1"/>
    <property type="molecule type" value="Genomic_DNA"/>
</dbReference>
<dbReference type="InParanoid" id="A0A061EI02"/>
<dbReference type="Pfam" id="PF00076">
    <property type="entry name" value="RRM_1"/>
    <property type="match status" value="1"/>
</dbReference>
<dbReference type="SMART" id="SM00360">
    <property type="entry name" value="RRM"/>
    <property type="match status" value="1"/>
</dbReference>
<feature type="compositionally biased region" description="Basic and acidic residues" evidence="2">
    <location>
        <begin position="79"/>
        <end position="106"/>
    </location>
</feature>
<dbReference type="SUPFAM" id="SSF56219">
    <property type="entry name" value="DNase I-like"/>
    <property type="match status" value="1"/>
</dbReference>
<dbReference type="GO" id="GO:0003723">
    <property type="term" value="F:RNA binding"/>
    <property type="evidence" value="ECO:0007669"/>
    <property type="project" value="UniProtKB-UniRule"/>
</dbReference>
<feature type="domain" description="RRM" evidence="3">
    <location>
        <begin position="6"/>
        <end position="83"/>
    </location>
</feature>
<dbReference type="AlphaFoldDB" id="A0A061EI02"/>
<dbReference type="Proteomes" id="UP000026915">
    <property type="component" value="Chromosome 4"/>
</dbReference>
<dbReference type="InterPro" id="IPR035979">
    <property type="entry name" value="RBD_domain_sf"/>
</dbReference>
<organism evidence="4 5">
    <name type="scientific">Theobroma cacao</name>
    <name type="common">Cacao</name>
    <name type="synonym">Cocoa</name>
    <dbReference type="NCBI Taxonomy" id="3641"/>
    <lineage>
        <taxon>Eukaryota</taxon>
        <taxon>Viridiplantae</taxon>
        <taxon>Streptophyta</taxon>
        <taxon>Embryophyta</taxon>
        <taxon>Tracheophyta</taxon>
        <taxon>Spermatophyta</taxon>
        <taxon>Magnoliopsida</taxon>
        <taxon>eudicotyledons</taxon>
        <taxon>Gunneridae</taxon>
        <taxon>Pentapetalae</taxon>
        <taxon>rosids</taxon>
        <taxon>malvids</taxon>
        <taxon>Malvales</taxon>
        <taxon>Malvaceae</taxon>
        <taxon>Byttnerioideae</taxon>
        <taxon>Theobroma</taxon>
    </lineage>
</organism>
<name>A0A061EI02_THECC</name>
<reference evidence="4 5" key="1">
    <citation type="journal article" date="2013" name="Genome Biol.">
        <title>The genome sequence of the most widely cultivated cacao type and its use to identify candidate genes regulating pod color.</title>
        <authorList>
            <person name="Motamayor J.C."/>
            <person name="Mockaitis K."/>
            <person name="Schmutz J."/>
            <person name="Haiminen N."/>
            <person name="Iii D.L."/>
            <person name="Cornejo O."/>
            <person name="Findley S.D."/>
            <person name="Zheng P."/>
            <person name="Utro F."/>
            <person name="Royaert S."/>
            <person name="Saski C."/>
            <person name="Jenkins J."/>
            <person name="Podicheti R."/>
            <person name="Zhao M."/>
            <person name="Scheffler B.E."/>
            <person name="Stack J.C."/>
            <person name="Feltus F.A."/>
            <person name="Mustiga G.M."/>
            <person name="Amores F."/>
            <person name="Phillips W."/>
            <person name="Marelli J.P."/>
            <person name="May G.D."/>
            <person name="Shapiro H."/>
            <person name="Ma J."/>
            <person name="Bustamante C.D."/>
            <person name="Schnell R.J."/>
            <person name="Main D."/>
            <person name="Gilbert D."/>
            <person name="Parida L."/>
            <person name="Kuhn D.N."/>
        </authorList>
    </citation>
    <scope>NUCLEOTIDE SEQUENCE [LARGE SCALE GENOMIC DNA]</scope>
    <source>
        <strain evidence="5">cv. Matina 1-6</strain>
    </source>
</reference>
<dbReference type="PROSITE" id="PS50102">
    <property type="entry name" value="RRM"/>
    <property type="match status" value="1"/>
</dbReference>
<dbReference type="InterPro" id="IPR036691">
    <property type="entry name" value="Endo/exonu/phosph_ase_sf"/>
</dbReference>
<feature type="region of interest" description="Disordered" evidence="2">
    <location>
        <begin position="77"/>
        <end position="106"/>
    </location>
</feature>
<dbReference type="Gene3D" id="3.60.10.10">
    <property type="entry name" value="Endonuclease/exonuclease/phosphatase"/>
    <property type="match status" value="1"/>
</dbReference>